<accession>A0A9N9D0N7</accession>
<proteinExistence type="predicted"/>
<evidence type="ECO:0000313" key="2">
    <source>
        <dbReference type="Proteomes" id="UP000789739"/>
    </source>
</evidence>
<sequence>YEIKDKYTFTVRLQRITQRHALELELKDFVKHCADGCQRQDGSFVLNRRSARLFNFTSEAELISAFTARTTNNSTRESSLQFL</sequence>
<organism evidence="1 2">
    <name type="scientific">Paraglomus brasilianum</name>
    <dbReference type="NCBI Taxonomy" id="144538"/>
    <lineage>
        <taxon>Eukaryota</taxon>
        <taxon>Fungi</taxon>
        <taxon>Fungi incertae sedis</taxon>
        <taxon>Mucoromycota</taxon>
        <taxon>Glomeromycotina</taxon>
        <taxon>Glomeromycetes</taxon>
        <taxon>Paraglomerales</taxon>
        <taxon>Paraglomeraceae</taxon>
        <taxon>Paraglomus</taxon>
    </lineage>
</organism>
<name>A0A9N9D0N7_9GLOM</name>
<dbReference type="Proteomes" id="UP000789739">
    <property type="component" value="Unassembled WGS sequence"/>
</dbReference>
<keyword evidence="2" id="KW-1185">Reference proteome</keyword>
<dbReference type="EMBL" id="CAJVPI010001561">
    <property type="protein sequence ID" value="CAG8618376.1"/>
    <property type="molecule type" value="Genomic_DNA"/>
</dbReference>
<evidence type="ECO:0000313" key="1">
    <source>
        <dbReference type="EMBL" id="CAG8618376.1"/>
    </source>
</evidence>
<dbReference type="AlphaFoldDB" id="A0A9N9D0N7"/>
<reference evidence="1" key="1">
    <citation type="submission" date="2021-06" db="EMBL/GenBank/DDBJ databases">
        <authorList>
            <person name="Kallberg Y."/>
            <person name="Tangrot J."/>
            <person name="Rosling A."/>
        </authorList>
    </citation>
    <scope>NUCLEOTIDE SEQUENCE</scope>
    <source>
        <strain evidence="1">BR232B</strain>
    </source>
</reference>
<gene>
    <name evidence="1" type="ORF">PBRASI_LOCUS8562</name>
</gene>
<comment type="caution">
    <text evidence="1">The sequence shown here is derived from an EMBL/GenBank/DDBJ whole genome shotgun (WGS) entry which is preliminary data.</text>
</comment>
<protein>
    <submittedName>
        <fullName evidence="1">3757_t:CDS:1</fullName>
    </submittedName>
</protein>
<feature type="non-terminal residue" evidence="1">
    <location>
        <position position="83"/>
    </location>
</feature>